<feature type="compositionally biased region" description="Basic and acidic residues" evidence="12">
    <location>
        <begin position="280"/>
        <end position="301"/>
    </location>
</feature>
<keyword evidence="7" id="KW-0597">Phosphoprotein</keyword>
<keyword evidence="9" id="KW-0647">Proteasome</keyword>
<sequence>PVLGGSCGAGGVPCWEHPVRGWEQAVARVQGAVPTEKHPGGQGGDSRWQYPPPPAATTLGLARWGDISLGGCIPCWGVERCRAAKSIVPPSASSRLAKGGCVPSCSGAGGRGGQAGPVHWRSGPAPAVEPLKARRDPCRKPRSPPRSLHAARTGFPGPAAIWAGGQGLGSVSVFLQPGPDERKSELLPAGWQANKELYTLRYKSTDDSRELLLKAIMVEDSMILNVMDRSSQKVADVTLTVADYINPEHLDDFHKVYKNTEELKTRIASGIIAPFGSPTEKAKREPQAEKKDPAFPRDYDPLRVPPRQPAGTREPSWPSPMGPFSVGGEDLDPLGASRGPWESCLEPLSYGDRIFSLLQDSSPRVWLEKGQLKMSCPAGTRGLESGWLEGNLIAQGEGFQLWGNPVSLTASSPSPEVSL</sequence>
<evidence type="ECO:0000256" key="12">
    <source>
        <dbReference type="SAM" id="MobiDB-lite"/>
    </source>
</evidence>
<evidence type="ECO:0000256" key="8">
    <source>
        <dbReference type="ARBA" id="ARBA00022824"/>
    </source>
</evidence>
<feature type="region of interest" description="Disordered" evidence="12">
    <location>
        <begin position="275"/>
        <end position="330"/>
    </location>
</feature>
<evidence type="ECO:0000256" key="10">
    <source>
        <dbReference type="ARBA" id="ARBA00022990"/>
    </source>
</evidence>
<comment type="similarity">
    <text evidence="3">Belongs to the proteasome inhibitor PI31 family.</text>
</comment>
<dbReference type="PANTHER" id="PTHR13266">
    <property type="entry name" value="PROTEASOME INHIBITOR"/>
    <property type="match status" value="1"/>
</dbReference>
<feature type="domain" description="PI31 proteasome regulator N-terminal" evidence="13">
    <location>
        <begin position="183"/>
        <end position="279"/>
    </location>
</feature>
<evidence type="ECO:0000256" key="3">
    <source>
        <dbReference type="ARBA" id="ARBA00006405"/>
    </source>
</evidence>
<name>A0A8B9S4B1_APTOW</name>
<comment type="function">
    <text evidence="11">Plays an important role in control of proteasome function. Inhibits the hydrolysis of protein and peptide substrates by the 20S proteasome. Also inhibits the activation of the proteasome by the proteasome regulatory proteins PA700 and PA28.</text>
</comment>
<organism evidence="14 15">
    <name type="scientific">Apteryx owenii</name>
    <name type="common">Little spotted kiwi</name>
    <dbReference type="NCBI Taxonomy" id="8824"/>
    <lineage>
        <taxon>Eukaryota</taxon>
        <taxon>Metazoa</taxon>
        <taxon>Chordata</taxon>
        <taxon>Craniata</taxon>
        <taxon>Vertebrata</taxon>
        <taxon>Euteleostomi</taxon>
        <taxon>Archelosauria</taxon>
        <taxon>Archosauria</taxon>
        <taxon>Dinosauria</taxon>
        <taxon>Saurischia</taxon>
        <taxon>Theropoda</taxon>
        <taxon>Coelurosauria</taxon>
        <taxon>Aves</taxon>
        <taxon>Palaeognathae</taxon>
        <taxon>Apterygiformes</taxon>
        <taxon>Apterygidae</taxon>
        <taxon>Apteryx</taxon>
    </lineage>
</organism>
<evidence type="ECO:0000256" key="7">
    <source>
        <dbReference type="ARBA" id="ARBA00022553"/>
    </source>
</evidence>
<dbReference type="GO" id="GO:0070628">
    <property type="term" value="F:proteasome binding"/>
    <property type="evidence" value="ECO:0007669"/>
    <property type="project" value="InterPro"/>
</dbReference>
<keyword evidence="6" id="KW-0963">Cytoplasm</keyword>
<dbReference type="GO" id="GO:0043161">
    <property type="term" value="P:proteasome-mediated ubiquitin-dependent protein catabolic process"/>
    <property type="evidence" value="ECO:0007669"/>
    <property type="project" value="InterPro"/>
</dbReference>
<dbReference type="GO" id="GO:0004866">
    <property type="term" value="F:endopeptidase inhibitor activity"/>
    <property type="evidence" value="ECO:0007669"/>
    <property type="project" value="InterPro"/>
</dbReference>
<keyword evidence="10" id="KW-0007">Acetylation</keyword>
<dbReference type="Pfam" id="PF11566">
    <property type="entry name" value="PI31_Prot_N"/>
    <property type="match status" value="1"/>
</dbReference>
<evidence type="ECO:0000313" key="14">
    <source>
        <dbReference type="Ensembl" id="ENSAOWP00000003306.1"/>
    </source>
</evidence>
<evidence type="ECO:0000256" key="1">
    <source>
        <dbReference type="ARBA" id="ARBA00004240"/>
    </source>
</evidence>
<dbReference type="FunFam" id="3.40.1000.30:FF:000002">
    <property type="entry name" value="Proteasome inhibitor PI31 subunit"/>
    <property type="match status" value="1"/>
</dbReference>
<dbReference type="GO" id="GO:0000502">
    <property type="term" value="C:proteasome complex"/>
    <property type="evidence" value="ECO:0007669"/>
    <property type="project" value="UniProtKB-KW"/>
</dbReference>
<evidence type="ECO:0000256" key="5">
    <source>
        <dbReference type="ARBA" id="ARBA00022481"/>
    </source>
</evidence>
<evidence type="ECO:0000256" key="4">
    <source>
        <dbReference type="ARBA" id="ARBA00015575"/>
    </source>
</evidence>
<evidence type="ECO:0000256" key="9">
    <source>
        <dbReference type="ARBA" id="ARBA00022942"/>
    </source>
</evidence>
<dbReference type="GO" id="GO:0005783">
    <property type="term" value="C:endoplasmic reticulum"/>
    <property type="evidence" value="ECO:0007669"/>
    <property type="project" value="UniProtKB-SubCell"/>
</dbReference>
<dbReference type="InterPro" id="IPR021625">
    <property type="entry name" value="PI31_Prot_N"/>
</dbReference>
<reference evidence="14" key="1">
    <citation type="submission" date="2025-08" db="UniProtKB">
        <authorList>
            <consortium name="Ensembl"/>
        </authorList>
    </citation>
    <scope>IDENTIFICATION</scope>
</reference>
<dbReference type="Ensembl" id="ENSAOWT00000003760.1">
    <property type="protein sequence ID" value="ENSAOWP00000003306.1"/>
    <property type="gene ID" value="ENSAOWG00000002313.1"/>
</dbReference>
<dbReference type="Proteomes" id="UP000694424">
    <property type="component" value="Unplaced"/>
</dbReference>
<keyword evidence="15" id="KW-1185">Reference proteome</keyword>
<protein>
    <recommendedName>
        <fullName evidence="4">Proteasome inhibitor PI31 subunit</fullName>
    </recommendedName>
</protein>
<evidence type="ECO:0000256" key="2">
    <source>
        <dbReference type="ARBA" id="ARBA00004496"/>
    </source>
</evidence>
<evidence type="ECO:0000259" key="13">
    <source>
        <dbReference type="Pfam" id="PF11566"/>
    </source>
</evidence>
<proteinExistence type="inferred from homology"/>
<feature type="region of interest" description="Disordered" evidence="12">
    <location>
        <begin position="123"/>
        <end position="151"/>
    </location>
</feature>
<evidence type="ECO:0000256" key="6">
    <source>
        <dbReference type="ARBA" id="ARBA00022490"/>
    </source>
</evidence>
<dbReference type="PANTHER" id="PTHR13266:SF1">
    <property type="entry name" value="PROTEASOME INHIBITOR PI31 SUBUNIT"/>
    <property type="match status" value="1"/>
</dbReference>
<evidence type="ECO:0000256" key="11">
    <source>
        <dbReference type="ARBA" id="ARBA00024805"/>
    </source>
</evidence>
<accession>A0A8B9S4B1</accession>
<dbReference type="AlphaFoldDB" id="A0A8B9S4B1"/>
<comment type="subcellular location">
    <subcellularLocation>
        <location evidence="2">Cytoplasm</location>
    </subcellularLocation>
    <subcellularLocation>
        <location evidence="1">Endoplasmic reticulum</location>
    </subcellularLocation>
</comment>
<dbReference type="InterPro" id="IPR045128">
    <property type="entry name" value="PI31-like"/>
</dbReference>
<keyword evidence="5" id="KW-0488">Methylation</keyword>
<reference evidence="14" key="2">
    <citation type="submission" date="2025-09" db="UniProtKB">
        <authorList>
            <consortium name="Ensembl"/>
        </authorList>
    </citation>
    <scope>IDENTIFICATION</scope>
</reference>
<keyword evidence="8" id="KW-0256">Endoplasmic reticulum</keyword>
<dbReference type="Gene3D" id="3.40.1000.30">
    <property type="match status" value="1"/>
</dbReference>
<evidence type="ECO:0000313" key="15">
    <source>
        <dbReference type="Proteomes" id="UP000694424"/>
    </source>
</evidence>